<gene>
    <name evidence="3" type="ORF">SAMN05216302_102611</name>
</gene>
<organism evidence="3 4">
    <name type="scientific">Nitrosomonas aestuarii</name>
    <dbReference type="NCBI Taxonomy" id="52441"/>
    <lineage>
        <taxon>Bacteria</taxon>
        <taxon>Pseudomonadati</taxon>
        <taxon>Pseudomonadota</taxon>
        <taxon>Betaproteobacteria</taxon>
        <taxon>Nitrosomonadales</taxon>
        <taxon>Nitrosomonadaceae</taxon>
        <taxon>Nitrosomonas</taxon>
    </lineage>
</organism>
<dbReference type="NCBIfam" id="TIGR00251">
    <property type="entry name" value="DUF167 family protein"/>
    <property type="match status" value="1"/>
</dbReference>
<dbReference type="RefSeq" id="WP_090701399.1">
    <property type="nucleotide sequence ID" value="NZ_FOSP01000026.1"/>
</dbReference>
<dbReference type="SUPFAM" id="SSF69786">
    <property type="entry name" value="YggU-like"/>
    <property type="match status" value="1"/>
</dbReference>
<dbReference type="Proteomes" id="UP000199533">
    <property type="component" value="Unassembled WGS sequence"/>
</dbReference>
<dbReference type="PANTHER" id="PTHR13420:SF7">
    <property type="entry name" value="UPF0235 PROTEIN C15ORF40"/>
    <property type="match status" value="1"/>
</dbReference>
<protein>
    <recommendedName>
        <fullName evidence="2">UPF0235 protein SAMN05216302_102611</fullName>
    </recommendedName>
</protein>
<dbReference type="AlphaFoldDB" id="A0A1I4EA33"/>
<dbReference type="GO" id="GO:0005737">
    <property type="term" value="C:cytoplasm"/>
    <property type="evidence" value="ECO:0007669"/>
    <property type="project" value="TreeGrafter"/>
</dbReference>
<dbReference type="PANTHER" id="PTHR13420">
    <property type="entry name" value="UPF0235 PROTEIN C15ORF40"/>
    <property type="match status" value="1"/>
</dbReference>
<dbReference type="EMBL" id="FOSP01000026">
    <property type="protein sequence ID" value="SFL01051.1"/>
    <property type="molecule type" value="Genomic_DNA"/>
</dbReference>
<dbReference type="OrthoDB" id="9800587at2"/>
<proteinExistence type="inferred from homology"/>
<dbReference type="InterPro" id="IPR003746">
    <property type="entry name" value="DUF167"/>
</dbReference>
<name>A0A1I4EA33_9PROT</name>
<dbReference type="InterPro" id="IPR036591">
    <property type="entry name" value="YggU-like_sf"/>
</dbReference>
<dbReference type="STRING" id="52441.SAMN05216302_102611"/>
<evidence type="ECO:0000313" key="3">
    <source>
        <dbReference type="EMBL" id="SFL01051.1"/>
    </source>
</evidence>
<dbReference type="SMART" id="SM01152">
    <property type="entry name" value="DUF167"/>
    <property type="match status" value="1"/>
</dbReference>
<comment type="similarity">
    <text evidence="1 2">Belongs to the UPF0235 family.</text>
</comment>
<evidence type="ECO:0000256" key="1">
    <source>
        <dbReference type="ARBA" id="ARBA00010364"/>
    </source>
</evidence>
<dbReference type="HAMAP" id="MF_00634">
    <property type="entry name" value="UPF0235"/>
    <property type="match status" value="1"/>
</dbReference>
<reference evidence="4" key="1">
    <citation type="submission" date="2016-10" db="EMBL/GenBank/DDBJ databases">
        <authorList>
            <person name="Varghese N."/>
            <person name="Submissions S."/>
        </authorList>
    </citation>
    <scope>NUCLEOTIDE SEQUENCE [LARGE SCALE GENOMIC DNA]</scope>
    <source>
        <strain evidence="4">Nm69</strain>
    </source>
</reference>
<sequence length="95" mass="10597">MSWFQRDNARNFVLTLHIQPGAKRTEVVGLHGGALKIKLAAAPIEGKANAALLKYLAECFAVPRNQVVLQQGEKSRRKVVLIVQPRHSPDTLLRF</sequence>
<accession>A0A1I4EA33</accession>
<dbReference type="Pfam" id="PF02594">
    <property type="entry name" value="DUF167"/>
    <property type="match status" value="1"/>
</dbReference>
<dbReference type="Gene3D" id="3.30.1200.10">
    <property type="entry name" value="YggU-like"/>
    <property type="match status" value="1"/>
</dbReference>
<evidence type="ECO:0000256" key="2">
    <source>
        <dbReference type="HAMAP-Rule" id="MF_00634"/>
    </source>
</evidence>
<evidence type="ECO:0000313" key="4">
    <source>
        <dbReference type="Proteomes" id="UP000199533"/>
    </source>
</evidence>
<keyword evidence="4" id="KW-1185">Reference proteome</keyword>